<dbReference type="Pfam" id="PF06325">
    <property type="entry name" value="PrmA"/>
    <property type="match status" value="1"/>
</dbReference>
<feature type="binding site" evidence="6">
    <location>
        <position position="252"/>
    </location>
    <ligand>
        <name>S-adenosyl-L-methionine</name>
        <dbReference type="ChEBI" id="CHEBI:59789"/>
    </ligand>
</feature>
<dbReference type="Gene3D" id="3.40.50.150">
    <property type="entry name" value="Vaccinia Virus protein VP39"/>
    <property type="match status" value="1"/>
</dbReference>
<comment type="function">
    <text evidence="6">Methylates ribosomal protein L11.</text>
</comment>
<dbReference type="CDD" id="cd02440">
    <property type="entry name" value="AdoMet_MTases"/>
    <property type="match status" value="1"/>
</dbReference>
<comment type="similarity">
    <text evidence="1 6">Belongs to the methyltransferase superfamily. PrmA family.</text>
</comment>
<dbReference type="InterPro" id="IPR050078">
    <property type="entry name" value="Ribosomal_L11_MeTrfase_PrmA"/>
</dbReference>
<evidence type="ECO:0000256" key="1">
    <source>
        <dbReference type="ARBA" id="ARBA00009741"/>
    </source>
</evidence>
<evidence type="ECO:0000313" key="8">
    <source>
        <dbReference type="Proteomes" id="UP000642910"/>
    </source>
</evidence>
<dbReference type="InterPro" id="IPR004498">
    <property type="entry name" value="Ribosomal_PrmA_MeTrfase"/>
</dbReference>
<evidence type="ECO:0000256" key="3">
    <source>
        <dbReference type="ARBA" id="ARBA00022603"/>
    </source>
</evidence>
<dbReference type="GO" id="GO:0008168">
    <property type="term" value="F:methyltransferase activity"/>
    <property type="evidence" value="ECO:0007669"/>
    <property type="project" value="UniProtKB-KW"/>
</dbReference>
<evidence type="ECO:0000313" key="7">
    <source>
        <dbReference type="EMBL" id="MBF8378251.1"/>
    </source>
</evidence>
<keyword evidence="2 6" id="KW-0963">Cytoplasm</keyword>
<dbReference type="SUPFAM" id="SSF53335">
    <property type="entry name" value="S-adenosyl-L-methionine-dependent methyltransferases"/>
    <property type="match status" value="1"/>
</dbReference>
<keyword evidence="8" id="KW-1185">Reference proteome</keyword>
<accession>A0ABS0F4M0</accession>
<dbReference type="RefSeq" id="WP_067849522.1">
    <property type="nucleotide sequence ID" value="NZ_JADPKZ010000042.1"/>
</dbReference>
<dbReference type="GO" id="GO:0032259">
    <property type="term" value="P:methylation"/>
    <property type="evidence" value="ECO:0007669"/>
    <property type="project" value="UniProtKB-KW"/>
</dbReference>
<organism evidence="7 8">
    <name type="scientific">Alicyclobacillus mali</name>
    <name type="common">ex Roth et al. 2021</name>
    <dbReference type="NCBI Taxonomy" id="1123961"/>
    <lineage>
        <taxon>Bacteria</taxon>
        <taxon>Bacillati</taxon>
        <taxon>Bacillota</taxon>
        <taxon>Bacilli</taxon>
        <taxon>Bacillales</taxon>
        <taxon>Alicyclobacillaceae</taxon>
        <taxon>Alicyclobacillus</taxon>
    </lineage>
</organism>
<feature type="binding site" evidence="6">
    <location>
        <position position="164"/>
    </location>
    <ligand>
        <name>S-adenosyl-L-methionine</name>
        <dbReference type="ChEBI" id="CHEBI:59789"/>
    </ligand>
</feature>
<dbReference type="PIRSF" id="PIRSF000401">
    <property type="entry name" value="RPL11_MTase"/>
    <property type="match status" value="1"/>
</dbReference>
<dbReference type="PANTHER" id="PTHR43648:SF1">
    <property type="entry name" value="ELECTRON TRANSFER FLAVOPROTEIN BETA SUBUNIT LYSINE METHYLTRANSFERASE"/>
    <property type="match status" value="1"/>
</dbReference>
<evidence type="ECO:0000256" key="4">
    <source>
        <dbReference type="ARBA" id="ARBA00022679"/>
    </source>
</evidence>
<dbReference type="PANTHER" id="PTHR43648">
    <property type="entry name" value="ELECTRON TRANSFER FLAVOPROTEIN BETA SUBUNIT LYSINE METHYLTRANSFERASE"/>
    <property type="match status" value="1"/>
</dbReference>
<protein>
    <recommendedName>
        <fullName evidence="6">Ribosomal protein L11 methyltransferase</fullName>
        <shortName evidence="6">L11 Mtase</shortName>
        <ecNumber evidence="6">2.1.1.-</ecNumber>
    </recommendedName>
</protein>
<comment type="catalytic activity">
    <reaction evidence="6">
        <text>L-lysyl-[protein] + 3 S-adenosyl-L-methionine = N(6),N(6),N(6)-trimethyl-L-lysyl-[protein] + 3 S-adenosyl-L-homocysteine + 3 H(+)</text>
        <dbReference type="Rhea" id="RHEA:54192"/>
        <dbReference type="Rhea" id="RHEA-COMP:9752"/>
        <dbReference type="Rhea" id="RHEA-COMP:13826"/>
        <dbReference type="ChEBI" id="CHEBI:15378"/>
        <dbReference type="ChEBI" id="CHEBI:29969"/>
        <dbReference type="ChEBI" id="CHEBI:57856"/>
        <dbReference type="ChEBI" id="CHEBI:59789"/>
        <dbReference type="ChEBI" id="CHEBI:61961"/>
    </reaction>
</comment>
<keyword evidence="7" id="KW-0687">Ribonucleoprotein</keyword>
<name>A0ABS0F4M0_9BACL</name>
<reference evidence="7 8" key="1">
    <citation type="submission" date="2020-11" db="EMBL/GenBank/DDBJ databases">
        <title>Genomic insight of Alicyclobacillus mali FL 18 reveals a new arsenic-resistant strain, with potential in environmental biotechnology.</title>
        <authorList>
            <person name="Fiorentino G."/>
            <person name="Gallo G."/>
            <person name="Aulitto M."/>
        </authorList>
    </citation>
    <scope>NUCLEOTIDE SEQUENCE [LARGE SCALE GENOMIC DNA]</scope>
    <source>
        <strain evidence="7 8">FL 18</strain>
    </source>
</reference>
<evidence type="ECO:0000256" key="2">
    <source>
        <dbReference type="ARBA" id="ARBA00022490"/>
    </source>
</evidence>
<evidence type="ECO:0000256" key="6">
    <source>
        <dbReference type="HAMAP-Rule" id="MF_00735"/>
    </source>
</evidence>
<evidence type="ECO:0000256" key="5">
    <source>
        <dbReference type="ARBA" id="ARBA00022691"/>
    </source>
</evidence>
<dbReference type="Proteomes" id="UP000642910">
    <property type="component" value="Unassembled WGS sequence"/>
</dbReference>
<dbReference type="EMBL" id="JADPKZ010000042">
    <property type="protein sequence ID" value="MBF8378251.1"/>
    <property type="molecule type" value="Genomic_DNA"/>
</dbReference>
<feature type="binding site" evidence="6">
    <location>
        <position position="185"/>
    </location>
    <ligand>
        <name>S-adenosyl-L-methionine</name>
        <dbReference type="ChEBI" id="CHEBI:59789"/>
    </ligand>
</feature>
<keyword evidence="7" id="KW-0689">Ribosomal protein</keyword>
<keyword evidence="3 6" id="KW-0489">Methyltransferase</keyword>
<dbReference type="InterPro" id="IPR029063">
    <property type="entry name" value="SAM-dependent_MTases_sf"/>
</dbReference>
<proteinExistence type="inferred from homology"/>
<dbReference type="NCBIfam" id="TIGR00406">
    <property type="entry name" value="prmA"/>
    <property type="match status" value="1"/>
</dbReference>
<comment type="subcellular location">
    <subcellularLocation>
        <location evidence="6">Cytoplasm</location>
    </subcellularLocation>
</comment>
<gene>
    <name evidence="6 7" type="primary">prmA</name>
    <name evidence="7" type="ORF">IW967_10300</name>
</gene>
<keyword evidence="5 6" id="KW-0949">S-adenosyl-L-methionine</keyword>
<dbReference type="HAMAP" id="MF_00735">
    <property type="entry name" value="Methyltr_PrmA"/>
    <property type="match status" value="1"/>
</dbReference>
<dbReference type="EC" id="2.1.1.-" evidence="6"/>
<sequence>MRWWHVRVRVTHEAADALAAVLESYPDVQGVQMEGISPAEVRPPRFGEWFDEQLTPTQDVEISVYIPEAHDRGEIESRVRDAVQRVREAGLNPGPQASDVQVELVDESAWKDAWREQYHPIPVGNSLVIAPVWAEPADLEPYRHRRVIAIEPGMAFGTGHHQTTQMCAEILAEVVRPGMRVVDVGTGTGVLAIAAALVGAERVVAIDLDPVAVSAARDNARKNGLGDRVDVREGDLLAALRPEETFDLAVANILRDVVIALVPQVRPRLVSGGFLLTSGYIESQREQVEQALADHGFSVVRRAHQDDWVSVLAVKR</sequence>
<keyword evidence="4 6" id="KW-0808">Transferase</keyword>
<dbReference type="GO" id="GO:0005840">
    <property type="term" value="C:ribosome"/>
    <property type="evidence" value="ECO:0007669"/>
    <property type="project" value="UniProtKB-KW"/>
</dbReference>
<feature type="binding site" evidence="6">
    <location>
        <position position="207"/>
    </location>
    <ligand>
        <name>S-adenosyl-L-methionine</name>
        <dbReference type="ChEBI" id="CHEBI:59789"/>
    </ligand>
</feature>
<comment type="caution">
    <text evidence="7">The sequence shown here is derived from an EMBL/GenBank/DDBJ whole genome shotgun (WGS) entry which is preliminary data.</text>
</comment>